<organism evidence="4 5">
    <name type="scientific">Tectimicrobiota bacterium</name>
    <dbReference type="NCBI Taxonomy" id="2528274"/>
    <lineage>
        <taxon>Bacteria</taxon>
        <taxon>Pseudomonadati</taxon>
        <taxon>Nitrospinota/Tectimicrobiota group</taxon>
        <taxon>Candidatus Tectimicrobiota</taxon>
    </lineage>
</organism>
<name>A0A932CPI0_UNCTE</name>
<dbReference type="AlphaFoldDB" id="A0A932CPI0"/>
<evidence type="ECO:0000256" key="1">
    <source>
        <dbReference type="ARBA" id="ARBA00022531"/>
    </source>
</evidence>
<comment type="caution">
    <text evidence="4">The sequence shown here is derived from an EMBL/GenBank/DDBJ whole genome shotgun (WGS) entry which is preliminary data.</text>
</comment>
<reference evidence="4" key="1">
    <citation type="submission" date="2020-07" db="EMBL/GenBank/DDBJ databases">
        <title>Huge and variable diversity of episymbiotic CPR bacteria and DPANN archaea in groundwater ecosystems.</title>
        <authorList>
            <person name="He C.Y."/>
            <person name="Keren R."/>
            <person name="Whittaker M."/>
            <person name="Farag I.F."/>
            <person name="Doudna J."/>
            <person name="Cate J.H.D."/>
            <person name="Banfield J.F."/>
        </authorList>
    </citation>
    <scope>NUCLEOTIDE SEQUENCE</scope>
    <source>
        <strain evidence="4">NC_groundwater_672_Ag_B-0.1um_62_36</strain>
    </source>
</reference>
<proteinExistence type="predicted"/>
<dbReference type="GO" id="GO:0009523">
    <property type="term" value="C:photosystem II"/>
    <property type="evidence" value="ECO:0007669"/>
    <property type="project" value="UniProtKB-KW"/>
</dbReference>
<feature type="domain" description="Photosynthesis system II assembly factor Ycf48/Hcf136-like" evidence="3">
    <location>
        <begin position="43"/>
        <end position="121"/>
    </location>
</feature>
<evidence type="ECO:0000313" key="4">
    <source>
        <dbReference type="EMBL" id="MBI2876932.1"/>
    </source>
</evidence>
<evidence type="ECO:0000313" key="5">
    <source>
        <dbReference type="Proteomes" id="UP000769766"/>
    </source>
</evidence>
<dbReference type="GO" id="GO:0015979">
    <property type="term" value="P:photosynthesis"/>
    <property type="evidence" value="ECO:0007669"/>
    <property type="project" value="UniProtKB-KW"/>
</dbReference>
<dbReference type="PANTHER" id="PTHR47199">
    <property type="entry name" value="PHOTOSYSTEM II STABILITY/ASSEMBLY FACTOR HCF136, CHLOROPLASTIC"/>
    <property type="match status" value="1"/>
</dbReference>
<keyword evidence="1" id="KW-0602">Photosynthesis</keyword>
<dbReference type="Proteomes" id="UP000769766">
    <property type="component" value="Unassembled WGS sequence"/>
</dbReference>
<dbReference type="Gene3D" id="2.130.10.10">
    <property type="entry name" value="YVTN repeat-like/Quinoprotein amine dehydrogenase"/>
    <property type="match status" value="2"/>
</dbReference>
<dbReference type="SUPFAM" id="SSF110296">
    <property type="entry name" value="Oligoxyloglucan reducing end-specific cellobiohydrolase"/>
    <property type="match status" value="2"/>
</dbReference>
<sequence>MRGKGILLALLWLGGGFGMGCSSNLQGQPEGREAAPGRALITLQDSFYAVSAPHRDHAWVVGYRGQILHTADGGERWEAQPSGTRAPLFSVSFPDLHQGIITGRGGLILRTEDGGRGWQAVSPAVTRHSLLSVTHADPPNVWAVGEAGSIFHSPDGGKTWEDHSLKTWTDPSQLDIYGTDVILNRVLFTDSQNGWIVGEFGKIFHTTDGGRSWTWMANVSGVDRNWIYLYDIGFTDSQNGWIVGAGGVMLRSQDGGKHWQAVESGTDSTLYSLSLIHGTEGAPLGLAVGTRGTLLRSQPVEERWGEVKDLALYNWLRWLAFSDHQHGWIVGGKGTILRTNDGGRHFRLVGRSR</sequence>
<dbReference type="InterPro" id="IPR028203">
    <property type="entry name" value="PSII_CF48-like_dom"/>
</dbReference>
<evidence type="ECO:0000259" key="3">
    <source>
        <dbReference type="Pfam" id="PF14870"/>
    </source>
</evidence>
<gene>
    <name evidence="4" type="ORF">HYY20_08625</name>
</gene>
<dbReference type="PANTHER" id="PTHR47199:SF2">
    <property type="entry name" value="PHOTOSYSTEM II STABILITY_ASSEMBLY FACTOR HCF136, CHLOROPLASTIC"/>
    <property type="match status" value="1"/>
</dbReference>
<dbReference type="InterPro" id="IPR015943">
    <property type="entry name" value="WD40/YVTN_repeat-like_dom_sf"/>
</dbReference>
<keyword evidence="2" id="KW-0604">Photosystem II</keyword>
<evidence type="ECO:0000256" key="2">
    <source>
        <dbReference type="ARBA" id="ARBA00023276"/>
    </source>
</evidence>
<protein>
    <recommendedName>
        <fullName evidence="3">Photosynthesis system II assembly factor Ycf48/Hcf136-like domain-containing protein</fullName>
    </recommendedName>
</protein>
<accession>A0A932CPI0</accession>
<feature type="domain" description="Photosynthesis system II assembly factor Ycf48/Hcf136-like" evidence="3">
    <location>
        <begin position="179"/>
        <end position="263"/>
    </location>
</feature>
<dbReference type="EMBL" id="JACPRF010000263">
    <property type="protein sequence ID" value="MBI2876932.1"/>
    <property type="molecule type" value="Genomic_DNA"/>
</dbReference>
<dbReference type="Pfam" id="PF14870">
    <property type="entry name" value="PSII_BNR"/>
    <property type="match status" value="2"/>
</dbReference>
<dbReference type="PROSITE" id="PS51257">
    <property type="entry name" value="PROKAR_LIPOPROTEIN"/>
    <property type="match status" value="1"/>
</dbReference>